<reference evidence="1 2" key="1">
    <citation type="submission" date="2019-03" db="EMBL/GenBank/DDBJ databases">
        <title>Single cell metagenomics reveals metabolic interactions within the superorganism composed of flagellate Streblomastix strix and complex community of Bacteroidetes bacteria on its surface.</title>
        <authorList>
            <person name="Treitli S.C."/>
            <person name="Kolisko M."/>
            <person name="Husnik F."/>
            <person name="Keeling P."/>
            <person name="Hampl V."/>
        </authorList>
    </citation>
    <scope>NUCLEOTIDE SEQUENCE [LARGE SCALE GENOMIC DNA]</scope>
    <source>
        <strain evidence="1">ST1C</strain>
    </source>
</reference>
<protein>
    <submittedName>
        <fullName evidence="1">Uncharacterized protein</fullName>
    </submittedName>
</protein>
<comment type="caution">
    <text evidence="1">The sequence shown here is derived from an EMBL/GenBank/DDBJ whole genome shotgun (WGS) entry which is preliminary data.</text>
</comment>
<sequence length="92" mass="10442">MKLAAIFNVLFVAPAFDRFFYSFGVKFIFLSIKRVWIGQITELICYVCGVCCGVDITEGVVIFVERTELQILQGRGVEYGNDCEGNELIEFE</sequence>
<dbReference type="EMBL" id="SNRW01010803">
    <property type="protein sequence ID" value="KAA6376041.1"/>
    <property type="molecule type" value="Genomic_DNA"/>
</dbReference>
<dbReference type="Proteomes" id="UP000324800">
    <property type="component" value="Unassembled WGS sequence"/>
</dbReference>
<evidence type="ECO:0000313" key="2">
    <source>
        <dbReference type="Proteomes" id="UP000324800"/>
    </source>
</evidence>
<evidence type="ECO:0000313" key="1">
    <source>
        <dbReference type="EMBL" id="KAA6376041.1"/>
    </source>
</evidence>
<name>A0A5J4V1V3_9EUKA</name>
<proteinExistence type="predicted"/>
<accession>A0A5J4V1V3</accession>
<dbReference type="AlphaFoldDB" id="A0A5J4V1V3"/>
<gene>
    <name evidence="1" type="ORF">EZS28_028433</name>
</gene>
<organism evidence="1 2">
    <name type="scientific">Streblomastix strix</name>
    <dbReference type="NCBI Taxonomy" id="222440"/>
    <lineage>
        <taxon>Eukaryota</taxon>
        <taxon>Metamonada</taxon>
        <taxon>Preaxostyla</taxon>
        <taxon>Oxymonadida</taxon>
        <taxon>Streblomastigidae</taxon>
        <taxon>Streblomastix</taxon>
    </lineage>
</organism>